<accession>A0ABS8JPN5</accession>
<evidence type="ECO:0000313" key="1">
    <source>
        <dbReference type="EMBL" id="MCC8391837.1"/>
    </source>
</evidence>
<name>A0ABS8JPN5_9BURK</name>
<dbReference type="EMBL" id="JAJITD010000002">
    <property type="protein sequence ID" value="MCC8391837.1"/>
    <property type="molecule type" value="Genomic_DNA"/>
</dbReference>
<proteinExistence type="predicted"/>
<dbReference type="Proteomes" id="UP001431019">
    <property type="component" value="Unassembled WGS sequence"/>
</dbReference>
<gene>
    <name evidence="1" type="ORF">LJ656_04480</name>
</gene>
<evidence type="ECO:0000313" key="2">
    <source>
        <dbReference type="Proteomes" id="UP001431019"/>
    </source>
</evidence>
<sequence>MIDAASEALDSEASRRELLRAAMQRSRLVDFSSAVAESNLVLTHTFRHSPINRA</sequence>
<reference evidence="1 2" key="1">
    <citation type="submission" date="2021-11" db="EMBL/GenBank/DDBJ databases">
        <authorList>
            <person name="Oh E.-T."/>
            <person name="Kim S.-B."/>
        </authorList>
    </citation>
    <scope>NUCLEOTIDE SEQUENCE [LARGE SCALE GENOMIC DNA]</scope>
    <source>
        <strain evidence="1 2">MMS20-SJTR3</strain>
    </source>
</reference>
<comment type="caution">
    <text evidence="1">The sequence shown here is derived from an EMBL/GenBank/DDBJ whole genome shotgun (WGS) entry which is preliminary data.</text>
</comment>
<organism evidence="1 2">
    <name type="scientific">Paraburkholderia sejongensis</name>
    <dbReference type="NCBI Taxonomy" id="2886946"/>
    <lineage>
        <taxon>Bacteria</taxon>
        <taxon>Pseudomonadati</taxon>
        <taxon>Pseudomonadota</taxon>
        <taxon>Betaproteobacteria</taxon>
        <taxon>Burkholderiales</taxon>
        <taxon>Burkholderiaceae</taxon>
        <taxon>Paraburkholderia</taxon>
    </lineage>
</organism>
<dbReference type="RefSeq" id="WP_230508073.1">
    <property type="nucleotide sequence ID" value="NZ_JAJITD010000002.1"/>
</dbReference>
<keyword evidence="2" id="KW-1185">Reference proteome</keyword>
<protein>
    <submittedName>
        <fullName evidence="1">Uncharacterized protein</fullName>
    </submittedName>
</protein>